<feature type="domain" description="Pili assembly chaperone N-terminal" evidence="2">
    <location>
        <begin position="26"/>
        <end position="143"/>
    </location>
</feature>
<keyword evidence="1" id="KW-0732">Signal</keyword>
<accession>A0A091C0Y3</accession>
<reference evidence="3 4" key="1">
    <citation type="submission" date="2013-09" db="EMBL/GenBank/DDBJ databases">
        <title>Genome sequencing of Arenimonas composti.</title>
        <authorList>
            <person name="Chen F."/>
            <person name="Wang G."/>
        </authorList>
    </citation>
    <scope>NUCLEOTIDE SEQUENCE [LARGE SCALE GENOMIC DNA]</scope>
    <source>
        <strain evidence="3 4">TR7-09</strain>
    </source>
</reference>
<dbReference type="eggNOG" id="COG3121">
    <property type="taxonomic scope" value="Bacteria"/>
</dbReference>
<organism evidence="3 4">
    <name type="scientific">Arenimonas composti TR7-09 = DSM 18010</name>
    <dbReference type="NCBI Taxonomy" id="1121013"/>
    <lineage>
        <taxon>Bacteria</taxon>
        <taxon>Pseudomonadati</taxon>
        <taxon>Pseudomonadota</taxon>
        <taxon>Gammaproteobacteria</taxon>
        <taxon>Lysobacterales</taxon>
        <taxon>Lysobacteraceae</taxon>
        <taxon>Arenimonas</taxon>
    </lineage>
</organism>
<keyword evidence="4" id="KW-1185">Reference proteome</keyword>
<evidence type="ECO:0000256" key="1">
    <source>
        <dbReference type="SAM" id="SignalP"/>
    </source>
</evidence>
<proteinExistence type="predicted"/>
<dbReference type="InterPro" id="IPR013783">
    <property type="entry name" value="Ig-like_fold"/>
</dbReference>
<gene>
    <name evidence="3" type="ORF">P873_06315</name>
</gene>
<sequence length="235" mass="24200">MSARAALVAGAVLLLAAGGVSARGQLQAGPTLLEIPSGANATRLQLGNTGDATVAAQVRVYAWVQEDGEDRLLETEALVASPPIAEVEAGGEHLVRLVLTGTPPAGTVDATFRVVVDELPGDPQVGETGVQMRMRYVIPAFVRAAAATPPAIECELRASELSCRNRGGQAAQLAVTALRGADGPAVVLSSGLFGYVLPESERRWTLPAGTGIPVGPLLLDTQLNGQAATIDVRRP</sequence>
<protein>
    <recommendedName>
        <fullName evidence="2">Pili assembly chaperone N-terminal domain-containing protein</fullName>
    </recommendedName>
</protein>
<evidence type="ECO:0000313" key="4">
    <source>
        <dbReference type="Proteomes" id="UP000029391"/>
    </source>
</evidence>
<feature type="chain" id="PRO_5001872044" description="Pili assembly chaperone N-terminal domain-containing protein" evidence="1">
    <location>
        <begin position="23"/>
        <end position="235"/>
    </location>
</feature>
<dbReference type="GO" id="GO:0071555">
    <property type="term" value="P:cell wall organization"/>
    <property type="evidence" value="ECO:0007669"/>
    <property type="project" value="InterPro"/>
</dbReference>
<dbReference type="AlphaFoldDB" id="A0A091C0Y3"/>
<feature type="signal peptide" evidence="1">
    <location>
        <begin position="1"/>
        <end position="22"/>
    </location>
</feature>
<dbReference type="InterPro" id="IPR008962">
    <property type="entry name" value="PapD-like_sf"/>
</dbReference>
<dbReference type="Proteomes" id="UP000029391">
    <property type="component" value="Unassembled WGS sequence"/>
</dbReference>
<evidence type="ECO:0000259" key="2">
    <source>
        <dbReference type="Pfam" id="PF00345"/>
    </source>
</evidence>
<dbReference type="InterPro" id="IPR050643">
    <property type="entry name" value="Periplasmic_pilus_chap"/>
</dbReference>
<dbReference type="STRING" id="1121013.GCA_000426365_02002"/>
<dbReference type="PANTHER" id="PTHR30251">
    <property type="entry name" value="PILUS ASSEMBLY CHAPERONE"/>
    <property type="match status" value="1"/>
</dbReference>
<dbReference type="InterPro" id="IPR016147">
    <property type="entry name" value="Pili_assmbl_chaperone_N"/>
</dbReference>
<dbReference type="EMBL" id="AWXU01000020">
    <property type="protein sequence ID" value="KFN50285.1"/>
    <property type="molecule type" value="Genomic_DNA"/>
</dbReference>
<dbReference type="OrthoDB" id="511700at2"/>
<name>A0A091C0Y3_9GAMM</name>
<dbReference type="GO" id="GO:0030288">
    <property type="term" value="C:outer membrane-bounded periplasmic space"/>
    <property type="evidence" value="ECO:0007669"/>
    <property type="project" value="InterPro"/>
</dbReference>
<dbReference type="Pfam" id="PF00345">
    <property type="entry name" value="PapD_N"/>
    <property type="match status" value="1"/>
</dbReference>
<dbReference type="RefSeq" id="WP_051240192.1">
    <property type="nucleotide sequence ID" value="NZ_AWXU01000020.1"/>
</dbReference>
<evidence type="ECO:0000313" key="3">
    <source>
        <dbReference type="EMBL" id="KFN50285.1"/>
    </source>
</evidence>
<dbReference type="SUPFAM" id="SSF49354">
    <property type="entry name" value="PapD-like"/>
    <property type="match status" value="1"/>
</dbReference>
<comment type="caution">
    <text evidence="3">The sequence shown here is derived from an EMBL/GenBank/DDBJ whole genome shotgun (WGS) entry which is preliminary data.</text>
</comment>
<dbReference type="Gene3D" id="2.60.40.10">
    <property type="entry name" value="Immunoglobulins"/>
    <property type="match status" value="1"/>
</dbReference>
<dbReference type="PANTHER" id="PTHR30251:SF4">
    <property type="entry name" value="SLR1668 PROTEIN"/>
    <property type="match status" value="1"/>
</dbReference>